<reference evidence="15 18" key="2">
    <citation type="submission" date="2020-10" db="EMBL/GenBank/DDBJ databases">
        <title>Resistance determinants and their genetic context in bacteria from a longitudinal study of pigs reared under conventional and antibiotic-free husbandry practices.</title>
        <authorList>
            <person name="Poulin-Laprade D."/>
            <person name="Brouard J.-S."/>
            <person name="Gagnon N."/>
            <person name="Turcotte A."/>
            <person name="Langlois A."/>
            <person name="Matte J.J."/>
            <person name="Carrillo C.D."/>
            <person name="Zaheer R."/>
            <person name="McAllister T."/>
            <person name="Topp E."/>
            <person name="Talbot G."/>
        </authorList>
    </citation>
    <scope>NUCLEOTIDE SEQUENCE [LARGE SCALE GENOMIC DNA]</scope>
    <source>
        <strain evidence="15 18">Res13-Abat-PEB01-P1-04-A</strain>
    </source>
</reference>
<dbReference type="InterPro" id="IPR050367">
    <property type="entry name" value="APC_superfamily"/>
</dbReference>
<comment type="subcellular location">
    <subcellularLocation>
        <location evidence="1">Cell inner membrane</location>
        <topology evidence="1">Multi-pass membrane protein</topology>
    </subcellularLocation>
</comment>
<dbReference type="InterPro" id="IPR002293">
    <property type="entry name" value="AA/rel_permease1"/>
</dbReference>
<keyword evidence="6" id="KW-0997">Cell inner membrane</keyword>
<name>A0A7Z8Z9T3_RAOTE</name>
<evidence type="ECO:0000256" key="8">
    <source>
        <dbReference type="ARBA" id="ARBA00022970"/>
    </source>
</evidence>
<dbReference type="Pfam" id="PF13520">
    <property type="entry name" value="AA_permease_2"/>
    <property type="match status" value="1"/>
</dbReference>
<evidence type="ECO:0000256" key="14">
    <source>
        <dbReference type="SAM" id="Phobius"/>
    </source>
</evidence>
<keyword evidence="4" id="KW-0050">Antiport</keyword>
<sequence>MEKRLGLSALTALVLSSMLGAGVFSLPQNMAAVASPSALLIGWAITGVGILFLAFAMLLLTRIRADLDGGIFTYAREGFGELVGFCSAWGYWLCAVIANVSYLVIVFAALSFFTDAPGSIIFGNGNTWQAIVGASVLLWVVHFLVLRGVQTAAGINLVATLAKLIPLGAFIVLAAMAFRLETFTLDFSGLALGVPVWEQVKNTMLITLWVFIGVEGAVVVSARARNKRDVGRATLLAVLSALVVYLLVTLLSLGVVARPELAEMRNPSMAGLMVRMMGSWGEVIIAAGLIVSVCGAYLSWTIMAAEVPYLAATHKAFPRLFARQNRNNAPSASLWLTNISVQASLVLIWLTGSDYGTLLTIASEMILVPYLLVGAFLLKIAVRPLHKAVGIGACAYGLWLLYASGPVHLLLSVILYAPGLLVFLYARRTHQHDRMLKRRELALIGLLLVAAVPATWMLVG</sequence>
<evidence type="ECO:0000256" key="6">
    <source>
        <dbReference type="ARBA" id="ARBA00022519"/>
    </source>
</evidence>
<comment type="catalytic activity">
    <reaction evidence="11">
        <text>L-ornithine(in) + L-arginine(out) = L-ornithine(out) + L-arginine(in)</text>
        <dbReference type="Rhea" id="RHEA:34991"/>
        <dbReference type="ChEBI" id="CHEBI:32682"/>
        <dbReference type="ChEBI" id="CHEBI:46911"/>
    </reaction>
    <physiologicalReaction direction="left-to-right" evidence="11">
        <dbReference type="Rhea" id="RHEA:34992"/>
    </physiologicalReaction>
</comment>
<dbReference type="PANTHER" id="PTHR42770">
    <property type="entry name" value="AMINO ACID TRANSPORTER-RELATED"/>
    <property type="match status" value="1"/>
</dbReference>
<dbReference type="InterPro" id="IPR004754">
    <property type="entry name" value="Amino_acid_antiprt"/>
</dbReference>
<keyword evidence="17" id="KW-1185">Reference proteome</keyword>
<feature type="transmembrane region" description="Helical" evidence="14">
    <location>
        <begin position="332"/>
        <end position="352"/>
    </location>
</feature>
<keyword evidence="8" id="KW-0029">Amino-acid transport</keyword>
<evidence type="ECO:0000256" key="4">
    <source>
        <dbReference type="ARBA" id="ARBA00022449"/>
    </source>
</evidence>
<feature type="transmembrane region" description="Helical" evidence="14">
    <location>
        <begin position="234"/>
        <end position="257"/>
    </location>
</feature>
<dbReference type="Proteomes" id="UP000267630">
    <property type="component" value="Chromosome 3"/>
</dbReference>
<dbReference type="Gene3D" id="1.20.1740.10">
    <property type="entry name" value="Amino acid/polyamine transporter I"/>
    <property type="match status" value="1"/>
</dbReference>
<evidence type="ECO:0000313" key="15">
    <source>
        <dbReference type="EMBL" id="QPF10932.1"/>
    </source>
</evidence>
<feature type="transmembrane region" description="Helical" evidence="14">
    <location>
        <begin position="161"/>
        <end position="180"/>
    </location>
</feature>
<gene>
    <name evidence="16" type="primary">ydgI</name>
    <name evidence="15" type="ORF">IMO34_11440</name>
    <name evidence="16" type="ORF">NCTC9997_02894</name>
</gene>
<feature type="transmembrane region" description="Helical" evidence="14">
    <location>
        <begin position="408"/>
        <end position="426"/>
    </location>
</feature>
<evidence type="ECO:0000256" key="2">
    <source>
        <dbReference type="ARBA" id="ARBA00008220"/>
    </source>
</evidence>
<comment type="function">
    <text evidence="12">Catalyzes electroneutral exchange between arginine and ornithine to allow high-efficiency energy conversion in the arginine deiminase pathway.</text>
</comment>
<dbReference type="GO" id="GO:0006865">
    <property type="term" value="P:amino acid transport"/>
    <property type="evidence" value="ECO:0007669"/>
    <property type="project" value="UniProtKB-KW"/>
</dbReference>
<dbReference type="Proteomes" id="UP000594500">
    <property type="component" value="Chromosome"/>
</dbReference>
<evidence type="ECO:0000256" key="11">
    <source>
        <dbReference type="ARBA" id="ARBA00050169"/>
    </source>
</evidence>
<evidence type="ECO:0000256" key="1">
    <source>
        <dbReference type="ARBA" id="ARBA00004429"/>
    </source>
</evidence>
<evidence type="ECO:0000256" key="9">
    <source>
        <dbReference type="ARBA" id="ARBA00022989"/>
    </source>
</evidence>
<feature type="transmembrane region" description="Helical" evidence="14">
    <location>
        <begin position="200"/>
        <end position="222"/>
    </location>
</feature>
<evidence type="ECO:0000313" key="18">
    <source>
        <dbReference type="Proteomes" id="UP000594500"/>
    </source>
</evidence>
<dbReference type="GO" id="GO:0005886">
    <property type="term" value="C:plasma membrane"/>
    <property type="evidence" value="ECO:0007669"/>
    <property type="project" value="UniProtKB-SubCell"/>
</dbReference>
<dbReference type="GO" id="GO:0015297">
    <property type="term" value="F:antiporter activity"/>
    <property type="evidence" value="ECO:0007669"/>
    <property type="project" value="UniProtKB-KW"/>
</dbReference>
<keyword evidence="10 14" id="KW-0472">Membrane</keyword>
<keyword evidence="9 14" id="KW-1133">Transmembrane helix</keyword>
<evidence type="ECO:0000256" key="7">
    <source>
        <dbReference type="ARBA" id="ARBA00022692"/>
    </source>
</evidence>
<reference evidence="16 17" key="1">
    <citation type="submission" date="2018-12" db="EMBL/GenBank/DDBJ databases">
        <authorList>
            <consortium name="Pathogen Informatics"/>
        </authorList>
    </citation>
    <scope>NUCLEOTIDE SEQUENCE [LARGE SCALE GENOMIC DNA]</scope>
    <source>
        <strain evidence="16 17">NCTC9997</strain>
    </source>
</reference>
<dbReference type="EMBL" id="CP062916">
    <property type="protein sequence ID" value="QPF10932.1"/>
    <property type="molecule type" value="Genomic_DNA"/>
</dbReference>
<feature type="transmembrane region" description="Helical" evidence="14">
    <location>
        <begin position="385"/>
        <end position="402"/>
    </location>
</feature>
<evidence type="ECO:0000313" key="16">
    <source>
        <dbReference type="EMBL" id="VED49720.1"/>
    </source>
</evidence>
<protein>
    <recommendedName>
        <fullName evidence="13">Putative arginine/ornithine antiporter</fullName>
    </recommendedName>
</protein>
<proteinExistence type="inferred from homology"/>
<keyword evidence="3" id="KW-0813">Transport</keyword>
<accession>A0A7Z8Z9T3</accession>
<evidence type="ECO:0000256" key="3">
    <source>
        <dbReference type="ARBA" id="ARBA00022448"/>
    </source>
</evidence>
<dbReference type="AlphaFoldDB" id="A0A7Z8Z9T3"/>
<keyword evidence="7 14" id="KW-0812">Transmembrane</keyword>
<feature type="transmembrane region" description="Helical" evidence="14">
    <location>
        <begin position="130"/>
        <end position="149"/>
    </location>
</feature>
<feature type="transmembrane region" description="Helical" evidence="14">
    <location>
        <begin position="41"/>
        <end position="61"/>
    </location>
</feature>
<organism evidence="16 17">
    <name type="scientific">Raoultella terrigena</name>
    <name type="common">Klebsiella terrigena</name>
    <dbReference type="NCBI Taxonomy" id="577"/>
    <lineage>
        <taxon>Bacteria</taxon>
        <taxon>Pseudomonadati</taxon>
        <taxon>Pseudomonadota</taxon>
        <taxon>Gammaproteobacteria</taxon>
        <taxon>Enterobacterales</taxon>
        <taxon>Enterobacteriaceae</taxon>
        <taxon>Klebsiella/Raoultella group</taxon>
        <taxon>Raoultella</taxon>
    </lineage>
</organism>
<feature type="transmembrane region" description="Helical" evidence="14">
    <location>
        <begin position="82"/>
        <end position="110"/>
    </location>
</feature>
<comment type="similarity">
    <text evidence="2">Belongs to the amino acid-polyamine-organocation (APC) superfamily. Basic amino acid/polyamine antiporter (APA) (TC 2.A.3.2) family.</text>
</comment>
<dbReference type="EMBL" id="LR134253">
    <property type="protein sequence ID" value="VED49720.1"/>
    <property type="molecule type" value="Genomic_DNA"/>
</dbReference>
<feature type="transmembrane region" description="Helical" evidence="14">
    <location>
        <begin position="358"/>
        <end position="378"/>
    </location>
</feature>
<evidence type="ECO:0000313" key="17">
    <source>
        <dbReference type="Proteomes" id="UP000267630"/>
    </source>
</evidence>
<dbReference type="NCBIfam" id="TIGR00905">
    <property type="entry name" value="2A0302"/>
    <property type="match status" value="1"/>
</dbReference>
<dbReference type="PANTHER" id="PTHR42770:SF4">
    <property type="entry name" value="ARGININE_ORNITHINE ANTIPORTER-RELATED"/>
    <property type="match status" value="1"/>
</dbReference>
<dbReference type="FunFam" id="1.20.1740.10:FF:000012">
    <property type="entry name" value="Arginine/ornithine antiporter transporter"/>
    <property type="match status" value="1"/>
</dbReference>
<keyword evidence="5" id="KW-1003">Cell membrane</keyword>
<evidence type="ECO:0000256" key="13">
    <source>
        <dbReference type="ARBA" id="ARBA00074307"/>
    </source>
</evidence>
<feature type="transmembrane region" description="Helical" evidence="14">
    <location>
        <begin position="283"/>
        <end position="311"/>
    </location>
</feature>
<evidence type="ECO:0000256" key="10">
    <source>
        <dbReference type="ARBA" id="ARBA00023136"/>
    </source>
</evidence>
<evidence type="ECO:0000256" key="12">
    <source>
        <dbReference type="ARBA" id="ARBA00053103"/>
    </source>
</evidence>
<feature type="transmembrane region" description="Helical" evidence="14">
    <location>
        <begin position="441"/>
        <end position="459"/>
    </location>
</feature>
<evidence type="ECO:0000256" key="5">
    <source>
        <dbReference type="ARBA" id="ARBA00022475"/>
    </source>
</evidence>
<dbReference type="RefSeq" id="WP_123552218.1">
    <property type="nucleotide sequence ID" value="NZ_CP062916.1"/>
</dbReference>
<dbReference type="PIRSF" id="PIRSF006060">
    <property type="entry name" value="AA_transporter"/>
    <property type="match status" value="1"/>
</dbReference>